<dbReference type="InterPro" id="IPR004474">
    <property type="entry name" value="LytR_CpsA_psr"/>
</dbReference>
<dbReference type="NCBIfam" id="TIGR00350">
    <property type="entry name" value="lytR_cpsA_psr"/>
    <property type="match status" value="1"/>
</dbReference>
<evidence type="ECO:0000256" key="3">
    <source>
        <dbReference type="ARBA" id="ARBA00022968"/>
    </source>
</evidence>
<comment type="caution">
    <text evidence="8">The sequence shown here is derived from an EMBL/GenBank/DDBJ whole genome shotgun (WGS) entry which is preliminary data.</text>
</comment>
<reference evidence="8 9" key="1">
    <citation type="journal article" date="2023" name="Antonie Van Leeuwenhoek">
        <title>Unveiling the genomic potential of a novel thermostable glycoside hydrolases producing Neobacillus sedimentimangrovi UE25.</title>
        <authorList>
            <person name="Ejaz U."/>
            <person name="Saleem F."/>
            <person name="Rashid R."/>
            <person name="Hasan K.A."/>
            <person name="Syed M.N."/>
            <person name="Sohail M."/>
        </authorList>
    </citation>
    <scope>NUCLEOTIDE SEQUENCE [LARGE SCALE GENOMIC DNA]</scope>
    <source>
        <strain evidence="8 9">UE25</strain>
    </source>
</reference>
<dbReference type="PANTHER" id="PTHR33392:SF3">
    <property type="entry name" value="POLYISOPRENYL-TEICHOIC ACID--PEPTIDOGLYCAN TEICHOIC ACID TRANSFERASE TAGT"/>
    <property type="match status" value="1"/>
</dbReference>
<evidence type="ECO:0000256" key="4">
    <source>
        <dbReference type="ARBA" id="ARBA00022989"/>
    </source>
</evidence>
<keyword evidence="3" id="KW-0735">Signal-anchor</keyword>
<keyword evidence="9" id="KW-1185">Reference proteome</keyword>
<evidence type="ECO:0000313" key="8">
    <source>
        <dbReference type="EMBL" id="MCD4838008.1"/>
    </source>
</evidence>
<dbReference type="Proteomes" id="UP001162836">
    <property type="component" value="Unassembled WGS sequence"/>
</dbReference>
<accession>A0ABS8QFV5</accession>
<evidence type="ECO:0000256" key="6">
    <source>
        <dbReference type="SAM" id="Phobius"/>
    </source>
</evidence>
<keyword evidence="2 6" id="KW-0812">Transmembrane</keyword>
<name>A0ABS8QFV5_9BACI</name>
<dbReference type="EMBL" id="JAJODE010000006">
    <property type="protein sequence ID" value="MCD4838008.1"/>
    <property type="molecule type" value="Genomic_DNA"/>
</dbReference>
<dbReference type="Gene3D" id="3.40.630.190">
    <property type="entry name" value="LCP protein"/>
    <property type="match status" value="1"/>
</dbReference>
<keyword evidence="6" id="KW-0472">Membrane</keyword>
<dbReference type="PANTHER" id="PTHR33392">
    <property type="entry name" value="POLYISOPRENYL-TEICHOIC ACID--PEPTIDOGLYCAN TEICHOIC ACID TRANSFERASE TAGU"/>
    <property type="match status" value="1"/>
</dbReference>
<evidence type="ECO:0000256" key="1">
    <source>
        <dbReference type="ARBA" id="ARBA00006068"/>
    </source>
</evidence>
<organism evidence="8 9">
    <name type="scientific">Neobacillus sedimentimangrovi</name>
    <dbReference type="NCBI Taxonomy" id="2699460"/>
    <lineage>
        <taxon>Bacteria</taxon>
        <taxon>Bacillati</taxon>
        <taxon>Bacillota</taxon>
        <taxon>Bacilli</taxon>
        <taxon>Bacillales</taxon>
        <taxon>Bacillaceae</taxon>
        <taxon>Neobacillus</taxon>
    </lineage>
</organism>
<evidence type="ECO:0000256" key="2">
    <source>
        <dbReference type="ARBA" id="ARBA00022692"/>
    </source>
</evidence>
<evidence type="ECO:0000313" key="9">
    <source>
        <dbReference type="Proteomes" id="UP001162836"/>
    </source>
</evidence>
<feature type="region of interest" description="Disordered" evidence="5">
    <location>
        <begin position="325"/>
        <end position="354"/>
    </location>
</feature>
<dbReference type="Pfam" id="PF03816">
    <property type="entry name" value="LytR_cpsA_psr"/>
    <property type="match status" value="1"/>
</dbReference>
<feature type="transmembrane region" description="Helical" evidence="6">
    <location>
        <begin position="21"/>
        <end position="45"/>
    </location>
</feature>
<evidence type="ECO:0000259" key="7">
    <source>
        <dbReference type="Pfam" id="PF03816"/>
    </source>
</evidence>
<gene>
    <name evidence="8" type="ORF">LRS37_03825</name>
</gene>
<sequence length="354" mass="39911">MSEFQRLQRIKLKKRKVRKKRVFLWFVVPLFIILLSGAGYATFLMKKAESVLNKSYQPVKATSKREVKVNPDMDNISILLIGVDTSKSREKLYGDAVRSDALMVATLNQKEKSVKLLSIPRDSYVHIPGRKKNDKINHAHAYGGTKLTIETIQELLDIPIDYYVKMNFYAFIDVVDALGGIKVEVPYEISEKDSEDNHEAIHLKPGLQTLNGEEALALARTRHKDSDYMRGKRQQEILKAILQKAVSVQSITKHGKLIEAVGDNMTTNMSFSEMKSLMDYGLAGKGLSVDTINLAGSDEYINGIYYYKLDEESLEQTKSILKSHLTDSATATAEDDTESESDRPVSINEKINIE</sequence>
<proteinExistence type="inferred from homology"/>
<dbReference type="RefSeq" id="WP_231314252.1">
    <property type="nucleotide sequence ID" value="NZ_JAJODE010000006.1"/>
</dbReference>
<dbReference type="InterPro" id="IPR050922">
    <property type="entry name" value="LytR/CpsA/Psr_CW_biosynth"/>
</dbReference>
<comment type="similarity">
    <text evidence="1">Belongs to the LytR/CpsA/Psr (LCP) family.</text>
</comment>
<feature type="domain" description="Cell envelope-related transcriptional attenuator" evidence="7">
    <location>
        <begin position="98"/>
        <end position="245"/>
    </location>
</feature>
<keyword evidence="4 6" id="KW-1133">Transmembrane helix</keyword>
<protein>
    <submittedName>
        <fullName evidence="8">LCP family protein</fullName>
    </submittedName>
</protein>
<evidence type="ECO:0000256" key="5">
    <source>
        <dbReference type="SAM" id="MobiDB-lite"/>
    </source>
</evidence>